<keyword evidence="2" id="KW-0732">Signal</keyword>
<gene>
    <name evidence="3" type="ORF">NE237_001345</name>
</gene>
<dbReference type="OrthoDB" id="1931827at2759"/>
<reference evidence="3" key="1">
    <citation type="journal article" date="2023" name="Plant J.">
        <title>The genome of the king protea, Protea cynaroides.</title>
        <authorList>
            <person name="Chang J."/>
            <person name="Duong T.A."/>
            <person name="Schoeman C."/>
            <person name="Ma X."/>
            <person name="Roodt D."/>
            <person name="Barker N."/>
            <person name="Li Z."/>
            <person name="Van de Peer Y."/>
            <person name="Mizrachi E."/>
        </authorList>
    </citation>
    <scope>NUCLEOTIDE SEQUENCE</scope>
    <source>
        <tissue evidence="3">Young leaves</tissue>
    </source>
</reference>
<evidence type="ECO:0000313" key="3">
    <source>
        <dbReference type="EMBL" id="KAJ4976239.1"/>
    </source>
</evidence>
<feature type="region of interest" description="Disordered" evidence="1">
    <location>
        <begin position="75"/>
        <end position="94"/>
    </location>
</feature>
<dbReference type="PANTHER" id="PTHR36733">
    <property type="entry name" value="CELL WALL PROTEIN-RELATED"/>
    <property type="match status" value="1"/>
</dbReference>
<comment type="caution">
    <text evidence="3">The sequence shown here is derived from an EMBL/GenBank/DDBJ whole genome shotgun (WGS) entry which is preliminary data.</text>
</comment>
<keyword evidence="4" id="KW-1185">Reference proteome</keyword>
<dbReference type="AlphaFoldDB" id="A0A9Q0KTZ3"/>
<feature type="chain" id="PRO_5040169132" description="Cell wall protein" evidence="2">
    <location>
        <begin position="29"/>
        <end position="121"/>
    </location>
</feature>
<organism evidence="3 4">
    <name type="scientific">Protea cynaroides</name>
    <dbReference type="NCBI Taxonomy" id="273540"/>
    <lineage>
        <taxon>Eukaryota</taxon>
        <taxon>Viridiplantae</taxon>
        <taxon>Streptophyta</taxon>
        <taxon>Embryophyta</taxon>
        <taxon>Tracheophyta</taxon>
        <taxon>Spermatophyta</taxon>
        <taxon>Magnoliopsida</taxon>
        <taxon>Proteales</taxon>
        <taxon>Proteaceae</taxon>
        <taxon>Protea</taxon>
    </lineage>
</organism>
<evidence type="ECO:0008006" key="5">
    <source>
        <dbReference type="Google" id="ProtNLM"/>
    </source>
</evidence>
<dbReference type="EMBL" id="JAMYWD010000003">
    <property type="protein sequence ID" value="KAJ4976239.1"/>
    <property type="molecule type" value="Genomic_DNA"/>
</dbReference>
<proteinExistence type="predicted"/>
<feature type="region of interest" description="Disordered" evidence="1">
    <location>
        <begin position="101"/>
        <end position="121"/>
    </location>
</feature>
<evidence type="ECO:0000256" key="2">
    <source>
        <dbReference type="SAM" id="SignalP"/>
    </source>
</evidence>
<dbReference type="Proteomes" id="UP001141806">
    <property type="component" value="Unassembled WGS sequence"/>
</dbReference>
<protein>
    <recommendedName>
        <fullName evidence="5">Cell wall protein</fullName>
    </recommendedName>
</protein>
<sequence length="121" mass="12132">MANNSPSSLLPLFLIFTVLLAVTQVTVAGRNIADKKQPDSFIGNDGNVLIPGIGRVQVPALRGVFPPYSGLGGGVGNTGGSTEGGSIPSYIPGGDDTFIPNPGVEVPSGIGGVPNPQTAHP</sequence>
<evidence type="ECO:0000256" key="1">
    <source>
        <dbReference type="SAM" id="MobiDB-lite"/>
    </source>
</evidence>
<dbReference type="PANTHER" id="PTHR36733:SF1">
    <property type="entry name" value="CELL WALL PROTEIN-RELATED"/>
    <property type="match status" value="1"/>
</dbReference>
<dbReference type="InterPro" id="IPR034565">
    <property type="entry name" value="Put_cell_wall"/>
</dbReference>
<accession>A0A9Q0KTZ3</accession>
<evidence type="ECO:0000313" key="4">
    <source>
        <dbReference type="Proteomes" id="UP001141806"/>
    </source>
</evidence>
<name>A0A9Q0KTZ3_9MAGN</name>
<feature type="signal peptide" evidence="2">
    <location>
        <begin position="1"/>
        <end position="28"/>
    </location>
</feature>